<reference evidence="2 3" key="1">
    <citation type="journal article" date="2010" name="J. Bacteriol.">
        <title>Genome sequence of Pantoea ananatis LMG20103, the causative agent of Eucalyptus blight and dieback.</title>
        <authorList>
            <person name="De Maayer P."/>
            <person name="Chan W.Y."/>
            <person name="Venter S.N."/>
            <person name="Toth I.K."/>
            <person name="Birch P.R."/>
            <person name="Joubert F."/>
            <person name="Coutinho T.A."/>
        </authorList>
    </citation>
    <scope>NUCLEOTIDE SEQUENCE [LARGE SCALE GENOMIC DNA]</scope>
    <source>
        <strain evidence="2 3">LMG 20103</strain>
    </source>
</reference>
<protein>
    <submittedName>
        <fullName evidence="2">Uncharacterized protein</fullName>
    </submittedName>
</protein>
<sequence>MKRFACGAMRCPTGKAADRSRRGTAIMLKDEMRENRRGFSLYRPGVASLSGQKDARRVQHRRRDNTGDNIIYHDAHTAMHVTIEPANRPGFPDIQHAEQNKTTHHPLPAVDRNRHQGNPHPDKLIPDNAAVVMHAHILGGAMAKVNAHTNAQQDHQRVEIMGEQGHEPPKRNGGQRSYRSGHKRAQAAAEAGRQQMPGIAQAQAAFREGFI</sequence>
<dbReference type="HOGENOM" id="CLU_1347832_0_0_6"/>
<evidence type="ECO:0000256" key="1">
    <source>
        <dbReference type="SAM" id="MobiDB-lite"/>
    </source>
</evidence>
<evidence type="ECO:0000313" key="3">
    <source>
        <dbReference type="Proteomes" id="UP000001702"/>
    </source>
</evidence>
<proteinExistence type="predicted"/>
<dbReference type="Proteomes" id="UP000001702">
    <property type="component" value="Chromosome"/>
</dbReference>
<evidence type="ECO:0000313" key="2">
    <source>
        <dbReference type="EMBL" id="ADD76141.1"/>
    </source>
</evidence>
<feature type="region of interest" description="Disordered" evidence="1">
    <location>
        <begin position="162"/>
        <end position="196"/>
    </location>
</feature>
<dbReference type="STRING" id="706191.PANA_0974"/>
<dbReference type="KEGG" id="pam:PANA_0974"/>
<accession>D4GL95</accession>
<feature type="compositionally biased region" description="Low complexity" evidence="1">
    <location>
        <begin position="186"/>
        <end position="195"/>
    </location>
</feature>
<organism evidence="2 3">
    <name type="scientific">Pantoea ananatis (strain LMG 20103)</name>
    <dbReference type="NCBI Taxonomy" id="706191"/>
    <lineage>
        <taxon>Bacteria</taxon>
        <taxon>Pseudomonadati</taxon>
        <taxon>Pseudomonadota</taxon>
        <taxon>Gammaproteobacteria</taxon>
        <taxon>Enterobacterales</taxon>
        <taxon>Erwiniaceae</taxon>
        <taxon>Pantoea</taxon>
    </lineage>
</organism>
<dbReference type="AlphaFoldDB" id="D4GL95"/>
<keyword evidence="3" id="KW-1185">Reference proteome</keyword>
<dbReference type="EMBL" id="CP001875">
    <property type="protein sequence ID" value="ADD76141.1"/>
    <property type="molecule type" value="Genomic_DNA"/>
</dbReference>
<gene>
    <name evidence="2" type="ordered locus">PANA_0974</name>
</gene>
<name>D4GL95_PANAM</name>